<dbReference type="Pfam" id="PF10197">
    <property type="entry name" value="Cir_N"/>
    <property type="match status" value="1"/>
</dbReference>
<dbReference type="AlphaFoldDB" id="A0AA39I873"/>
<name>A0AA39I873_9BILA</name>
<feature type="coiled-coil region" evidence="1">
    <location>
        <begin position="29"/>
        <end position="56"/>
    </location>
</feature>
<feature type="compositionally biased region" description="Acidic residues" evidence="2">
    <location>
        <begin position="217"/>
        <end position="229"/>
    </location>
</feature>
<feature type="compositionally biased region" description="Basic and acidic residues" evidence="2">
    <location>
        <begin position="184"/>
        <end position="203"/>
    </location>
</feature>
<evidence type="ECO:0000256" key="2">
    <source>
        <dbReference type="SAM" id="MobiDB-lite"/>
    </source>
</evidence>
<dbReference type="GO" id="GO:0005634">
    <property type="term" value="C:nucleus"/>
    <property type="evidence" value="ECO:0007669"/>
    <property type="project" value="TreeGrafter"/>
</dbReference>
<keyword evidence="1" id="KW-0175">Coiled coil</keyword>
<reference evidence="4" key="1">
    <citation type="submission" date="2023-06" db="EMBL/GenBank/DDBJ databases">
        <title>Genomic analysis of the entomopathogenic nematode Steinernema hermaphroditum.</title>
        <authorList>
            <person name="Schwarz E.M."/>
            <person name="Heppert J.K."/>
            <person name="Baniya A."/>
            <person name="Schwartz H.T."/>
            <person name="Tan C.-H."/>
            <person name="Antoshechkin I."/>
            <person name="Sternberg P.W."/>
            <person name="Goodrich-Blair H."/>
            <person name="Dillman A.R."/>
        </authorList>
    </citation>
    <scope>NUCLEOTIDE SEQUENCE</scope>
    <source>
        <strain evidence="4">PS9179</strain>
        <tissue evidence="4">Whole animal</tissue>
    </source>
</reference>
<dbReference type="PANTHER" id="PTHR13151">
    <property type="entry name" value="CBF1 INTERACTING COREPRESSOR CIR"/>
    <property type="match status" value="1"/>
</dbReference>
<feature type="region of interest" description="Disordered" evidence="2">
    <location>
        <begin position="315"/>
        <end position="339"/>
    </location>
</feature>
<comment type="caution">
    <text evidence="4">The sequence shown here is derived from an EMBL/GenBank/DDBJ whole genome shotgun (WGS) entry which is preliminary data.</text>
</comment>
<dbReference type="PANTHER" id="PTHR13151:SF2">
    <property type="entry name" value="COREPRESSOR INTERACTING WITH RBPJ 1"/>
    <property type="match status" value="1"/>
</dbReference>
<feature type="domain" description="CBF1-interacting co-repressor CIR N-terminal" evidence="3">
    <location>
        <begin position="13"/>
        <end position="49"/>
    </location>
</feature>
<dbReference type="GO" id="GO:0003714">
    <property type="term" value="F:transcription corepressor activity"/>
    <property type="evidence" value="ECO:0007669"/>
    <property type="project" value="InterPro"/>
</dbReference>
<evidence type="ECO:0000313" key="5">
    <source>
        <dbReference type="Proteomes" id="UP001175271"/>
    </source>
</evidence>
<proteinExistence type="predicted"/>
<sequence>MGKGFQNFMSKKDFHPSAWWNIKKVWEARQKQDMEAKRQEELRVQYEREQEQLQYKALLGDEKAKLGLSFMYDAPAGINKREEDKPEPKFEWQRKYNAPREAWAKGNEDIQDQPFGIQVRNVRCVRCRTWGHVNTDRECPLYNRSGTADDKGYANNPSDLVKQMHRNKANGASDKPSSSTSDWVDAKPKIKKEKKEKVEETPHQRKRRRQYSSGSEASDDSEEEEDEEPKESMNRILLAENMKEEHGLQFKTGIMKSIVTEQGLSKLSEITKAQTEEDEFKAFCSSVPMEIRMKIWNKIAAGGGDNSKFKRKMLKKMKKEKKKEKKKERKAKKAKSTTN</sequence>
<dbReference type="InterPro" id="IPR019339">
    <property type="entry name" value="CIR_N_dom"/>
</dbReference>
<dbReference type="InterPro" id="IPR040014">
    <property type="entry name" value="CIR1"/>
</dbReference>
<evidence type="ECO:0000313" key="4">
    <source>
        <dbReference type="EMBL" id="KAK0419633.1"/>
    </source>
</evidence>
<dbReference type="EMBL" id="JAUCMV010000002">
    <property type="protein sequence ID" value="KAK0419633.1"/>
    <property type="molecule type" value="Genomic_DNA"/>
</dbReference>
<keyword evidence="5" id="KW-1185">Reference proteome</keyword>
<evidence type="ECO:0000259" key="3">
    <source>
        <dbReference type="SMART" id="SM01083"/>
    </source>
</evidence>
<dbReference type="SMART" id="SM01083">
    <property type="entry name" value="Cir_N"/>
    <property type="match status" value="1"/>
</dbReference>
<organism evidence="4 5">
    <name type="scientific">Steinernema hermaphroditum</name>
    <dbReference type="NCBI Taxonomy" id="289476"/>
    <lineage>
        <taxon>Eukaryota</taxon>
        <taxon>Metazoa</taxon>
        <taxon>Ecdysozoa</taxon>
        <taxon>Nematoda</taxon>
        <taxon>Chromadorea</taxon>
        <taxon>Rhabditida</taxon>
        <taxon>Tylenchina</taxon>
        <taxon>Panagrolaimomorpha</taxon>
        <taxon>Strongyloidoidea</taxon>
        <taxon>Steinernematidae</taxon>
        <taxon>Steinernema</taxon>
    </lineage>
</organism>
<evidence type="ECO:0000256" key="1">
    <source>
        <dbReference type="SAM" id="Coils"/>
    </source>
</evidence>
<gene>
    <name evidence="4" type="ORF">QR680_014243</name>
</gene>
<accession>A0AA39I873</accession>
<dbReference type="Proteomes" id="UP001175271">
    <property type="component" value="Unassembled WGS sequence"/>
</dbReference>
<feature type="region of interest" description="Disordered" evidence="2">
    <location>
        <begin position="136"/>
        <end position="240"/>
    </location>
</feature>
<protein>
    <recommendedName>
        <fullName evidence="3">CBF1-interacting co-repressor CIR N-terminal domain-containing protein</fullName>
    </recommendedName>
</protein>